<dbReference type="EC" id="2.7.13.3" evidence="3"/>
<dbReference type="PROSITE" id="PS50885">
    <property type="entry name" value="HAMP"/>
    <property type="match status" value="1"/>
</dbReference>
<dbReference type="InterPro" id="IPR036097">
    <property type="entry name" value="HisK_dim/P_sf"/>
</dbReference>
<dbReference type="InterPro" id="IPR003660">
    <property type="entry name" value="HAMP_dom"/>
</dbReference>
<dbReference type="PROSITE" id="PS50109">
    <property type="entry name" value="HIS_KIN"/>
    <property type="match status" value="1"/>
</dbReference>
<dbReference type="InterPro" id="IPR005467">
    <property type="entry name" value="His_kinase_dom"/>
</dbReference>
<dbReference type="Gene3D" id="3.30.565.10">
    <property type="entry name" value="Histidine kinase-like ATPase, C-terminal domain"/>
    <property type="match status" value="1"/>
</dbReference>
<evidence type="ECO:0000256" key="11">
    <source>
        <dbReference type="ARBA" id="ARBA00022989"/>
    </source>
</evidence>
<dbReference type="EMBL" id="BORQ01000008">
    <property type="protein sequence ID" value="GIO34127.1"/>
    <property type="molecule type" value="Genomic_DNA"/>
</dbReference>
<dbReference type="RefSeq" id="WP_160043380.1">
    <property type="nucleotide sequence ID" value="NZ_BORQ01000008.1"/>
</dbReference>
<evidence type="ECO:0000256" key="1">
    <source>
        <dbReference type="ARBA" id="ARBA00000085"/>
    </source>
</evidence>
<keyword evidence="5" id="KW-0597">Phosphoprotein</keyword>
<dbReference type="GO" id="GO:0005886">
    <property type="term" value="C:plasma membrane"/>
    <property type="evidence" value="ECO:0007669"/>
    <property type="project" value="UniProtKB-SubCell"/>
</dbReference>
<evidence type="ECO:0000256" key="2">
    <source>
        <dbReference type="ARBA" id="ARBA00004651"/>
    </source>
</evidence>
<evidence type="ECO:0000256" key="8">
    <source>
        <dbReference type="ARBA" id="ARBA00022741"/>
    </source>
</evidence>
<evidence type="ECO:0000313" key="17">
    <source>
        <dbReference type="EMBL" id="GIO34127.1"/>
    </source>
</evidence>
<dbReference type="Pfam" id="PF02518">
    <property type="entry name" value="HATPase_c"/>
    <property type="match status" value="1"/>
</dbReference>
<dbReference type="Gene3D" id="1.10.287.130">
    <property type="match status" value="1"/>
</dbReference>
<dbReference type="SMART" id="SM00388">
    <property type="entry name" value="HisKA"/>
    <property type="match status" value="1"/>
</dbReference>
<dbReference type="CDD" id="cd06225">
    <property type="entry name" value="HAMP"/>
    <property type="match status" value="1"/>
</dbReference>
<keyword evidence="7 14" id="KW-0812">Transmembrane</keyword>
<dbReference type="GO" id="GO:0005524">
    <property type="term" value="F:ATP binding"/>
    <property type="evidence" value="ECO:0007669"/>
    <property type="project" value="UniProtKB-KW"/>
</dbReference>
<keyword evidence="4" id="KW-1003">Cell membrane</keyword>
<keyword evidence="6" id="KW-0808">Transferase</keyword>
<feature type="transmembrane region" description="Helical" evidence="14">
    <location>
        <begin position="12"/>
        <end position="31"/>
    </location>
</feature>
<reference evidence="17" key="1">
    <citation type="submission" date="2021-03" db="EMBL/GenBank/DDBJ databases">
        <title>Antimicrobial resistance genes in bacteria isolated from Japanese honey, and their potential for conferring macrolide and lincosamide resistance in the American foulbrood pathogen Paenibacillus larvae.</title>
        <authorList>
            <person name="Okamoto M."/>
            <person name="Kumagai M."/>
            <person name="Kanamori H."/>
            <person name="Takamatsu D."/>
        </authorList>
    </citation>
    <scope>NUCLEOTIDE SEQUENCE</scope>
    <source>
        <strain evidence="17">J2TS6</strain>
    </source>
</reference>
<dbReference type="SUPFAM" id="SSF55874">
    <property type="entry name" value="ATPase domain of HSP90 chaperone/DNA topoisomerase II/histidine kinase"/>
    <property type="match status" value="1"/>
</dbReference>
<dbReference type="SUPFAM" id="SSF47384">
    <property type="entry name" value="Homodimeric domain of signal transducing histidine kinase"/>
    <property type="match status" value="1"/>
</dbReference>
<dbReference type="Pfam" id="PF00672">
    <property type="entry name" value="HAMP"/>
    <property type="match status" value="1"/>
</dbReference>
<evidence type="ECO:0000259" key="15">
    <source>
        <dbReference type="PROSITE" id="PS50109"/>
    </source>
</evidence>
<feature type="transmembrane region" description="Helical" evidence="14">
    <location>
        <begin position="166"/>
        <end position="184"/>
    </location>
</feature>
<keyword evidence="11 14" id="KW-1133">Transmembrane helix</keyword>
<keyword evidence="13 14" id="KW-0472">Membrane</keyword>
<dbReference type="SUPFAM" id="SSF158472">
    <property type="entry name" value="HAMP domain-like"/>
    <property type="match status" value="1"/>
</dbReference>
<evidence type="ECO:0000259" key="16">
    <source>
        <dbReference type="PROSITE" id="PS50885"/>
    </source>
</evidence>
<evidence type="ECO:0000256" key="6">
    <source>
        <dbReference type="ARBA" id="ARBA00022679"/>
    </source>
</evidence>
<comment type="caution">
    <text evidence="17">The sequence shown here is derived from an EMBL/GenBank/DDBJ whole genome shotgun (WGS) entry which is preliminary data.</text>
</comment>
<dbReference type="InterPro" id="IPR004358">
    <property type="entry name" value="Sig_transdc_His_kin-like_C"/>
</dbReference>
<dbReference type="InterPro" id="IPR050398">
    <property type="entry name" value="HssS/ArlS-like"/>
</dbReference>
<evidence type="ECO:0000256" key="7">
    <source>
        <dbReference type="ARBA" id="ARBA00022692"/>
    </source>
</evidence>
<gene>
    <name evidence="17" type="ORF">J2TS6_52680</name>
</gene>
<evidence type="ECO:0000256" key="4">
    <source>
        <dbReference type="ARBA" id="ARBA00022475"/>
    </source>
</evidence>
<dbReference type="Proteomes" id="UP000679779">
    <property type="component" value="Unassembled WGS sequence"/>
</dbReference>
<evidence type="ECO:0000256" key="10">
    <source>
        <dbReference type="ARBA" id="ARBA00022840"/>
    </source>
</evidence>
<dbReference type="InterPro" id="IPR036890">
    <property type="entry name" value="HATPase_C_sf"/>
</dbReference>
<dbReference type="GO" id="GO:0000155">
    <property type="term" value="F:phosphorelay sensor kinase activity"/>
    <property type="evidence" value="ECO:0007669"/>
    <property type="project" value="InterPro"/>
</dbReference>
<dbReference type="Gene3D" id="6.10.340.10">
    <property type="match status" value="1"/>
</dbReference>
<keyword evidence="18" id="KW-1185">Reference proteome</keyword>
<evidence type="ECO:0000256" key="5">
    <source>
        <dbReference type="ARBA" id="ARBA00022553"/>
    </source>
</evidence>
<name>A0A919XJL3_9BACL</name>
<evidence type="ECO:0000256" key="3">
    <source>
        <dbReference type="ARBA" id="ARBA00012438"/>
    </source>
</evidence>
<evidence type="ECO:0000256" key="9">
    <source>
        <dbReference type="ARBA" id="ARBA00022777"/>
    </source>
</evidence>
<dbReference type="CDD" id="cd00082">
    <property type="entry name" value="HisKA"/>
    <property type="match status" value="1"/>
</dbReference>
<feature type="domain" description="Histidine kinase" evidence="15">
    <location>
        <begin position="250"/>
        <end position="459"/>
    </location>
</feature>
<dbReference type="SMART" id="SM00304">
    <property type="entry name" value="HAMP"/>
    <property type="match status" value="1"/>
</dbReference>
<accession>A0A919XJL3</accession>
<dbReference type="PANTHER" id="PTHR45528:SF1">
    <property type="entry name" value="SENSOR HISTIDINE KINASE CPXA"/>
    <property type="match status" value="1"/>
</dbReference>
<dbReference type="InterPro" id="IPR003594">
    <property type="entry name" value="HATPase_dom"/>
</dbReference>
<keyword evidence="12" id="KW-0902">Two-component regulatory system</keyword>
<comment type="subcellular location">
    <subcellularLocation>
        <location evidence="2">Cell membrane</location>
        <topology evidence="2">Multi-pass membrane protein</topology>
    </subcellularLocation>
</comment>
<dbReference type="PANTHER" id="PTHR45528">
    <property type="entry name" value="SENSOR HISTIDINE KINASE CPXA"/>
    <property type="match status" value="1"/>
</dbReference>
<keyword evidence="10" id="KW-0067">ATP-binding</keyword>
<dbReference type="PRINTS" id="PR00344">
    <property type="entry name" value="BCTRLSENSOR"/>
</dbReference>
<evidence type="ECO:0000256" key="13">
    <source>
        <dbReference type="ARBA" id="ARBA00023136"/>
    </source>
</evidence>
<evidence type="ECO:0000313" key="18">
    <source>
        <dbReference type="Proteomes" id="UP000679779"/>
    </source>
</evidence>
<organism evidence="17 18">
    <name type="scientific">Paenibacillus albilobatus</name>
    <dbReference type="NCBI Taxonomy" id="2716884"/>
    <lineage>
        <taxon>Bacteria</taxon>
        <taxon>Bacillati</taxon>
        <taxon>Bacillota</taxon>
        <taxon>Bacilli</taxon>
        <taxon>Bacillales</taxon>
        <taxon>Paenibacillaceae</taxon>
        <taxon>Paenibacillus</taxon>
    </lineage>
</organism>
<evidence type="ECO:0000256" key="12">
    <source>
        <dbReference type="ARBA" id="ARBA00023012"/>
    </source>
</evidence>
<keyword evidence="9 17" id="KW-0418">Kinase</keyword>
<dbReference type="Pfam" id="PF00512">
    <property type="entry name" value="HisKA"/>
    <property type="match status" value="1"/>
</dbReference>
<proteinExistence type="predicted"/>
<dbReference type="AlphaFoldDB" id="A0A919XJL3"/>
<feature type="domain" description="HAMP" evidence="16">
    <location>
        <begin position="184"/>
        <end position="235"/>
    </location>
</feature>
<evidence type="ECO:0000256" key="14">
    <source>
        <dbReference type="SAM" id="Phobius"/>
    </source>
</evidence>
<dbReference type="InterPro" id="IPR003661">
    <property type="entry name" value="HisK_dim/P_dom"/>
</dbReference>
<sequence>MNKLGRKLFLSISVAVLLIFVMFVLLANLFMPKYYIYKTKEQLGEAVDAISGLPEAQWTEAVPELERHYRVTIVYDDLRQRENDLNESLLQQLAKKKVTLGKFWVTDESLRKVEAGNRVNKIYDQGKLKSSFYASLIRKDESIVLVGLSMAYISDTIGMINEFMLVLALGSVLIIVLMVWILSYRMTKPLKELGQVAKDISELRFRKARVGTRDEIGELAESINAMSDKLRAAHADLSRKNVSLKRFMSDMTHELKTPVSLIQAYAEGIQDGLDDGSYAATILRQNEGLARLIDEFLDFAKIERDELELRPVAVKELFRECAETFSIELNTKRLMLDIRDDLPGNPVIEADPEKMRMVFRNLLGNAVKYASGDRIDVSFGKQGEEIMLQMSNRYSGAVADASQLWEPFYVGESSRHKGMSGTGLGLAIVKTVLERHGFRCHAETKDQTIHFYLYFKAKSPRSA</sequence>
<protein>
    <recommendedName>
        <fullName evidence="3">histidine kinase</fullName>
        <ecNumber evidence="3">2.7.13.3</ecNumber>
    </recommendedName>
</protein>
<keyword evidence="8" id="KW-0547">Nucleotide-binding</keyword>
<dbReference type="SMART" id="SM00387">
    <property type="entry name" value="HATPase_c"/>
    <property type="match status" value="1"/>
</dbReference>
<comment type="catalytic activity">
    <reaction evidence="1">
        <text>ATP + protein L-histidine = ADP + protein N-phospho-L-histidine.</text>
        <dbReference type="EC" id="2.7.13.3"/>
    </reaction>
</comment>